<dbReference type="VEuPathDB" id="FungiDB:G647_06445"/>
<dbReference type="GO" id="GO:0006351">
    <property type="term" value="P:DNA-templated transcription"/>
    <property type="evidence" value="ECO:0007669"/>
    <property type="project" value="InterPro"/>
</dbReference>
<accession>A0A1C1CT40</accession>
<organism evidence="6 7">
    <name type="scientific">Cladophialophora carrionii</name>
    <dbReference type="NCBI Taxonomy" id="86049"/>
    <lineage>
        <taxon>Eukaryota</taxon>
        <taxon>Fungi</taxon>
        <taxon>Dikarya</taxon>
        <taxon>Ascomycota</taxon>
        <taxon>Pezizomycotina</taxon>
        <taxon>Eurotiomycetes</taxon>
        <taxon>Chaetothyriomycetidae</taxon>
        <taxon>Chaetothyriales</taxon>
        <taxon>Herpotrichiellaceae</taxon>
        <taxon>Cladophialophora</taxon>
    </lineage>
</organism>
<dbReference type="Gene3D" id="4.10.240.10">
    <property type="entry name" value="Zn(2)-C6 fungal-type DNA-binding domain"/>
    <property type="match status" value="1"/>
</dbReference>
<comment type="caution">
    <text evidence="6">The sequence shown here is derived from an EMBL/GenBank/DDBJ whole genome shotgun (WGS) entry which is preliminary data.</text>
</comment>
<name>A0A1C1CT40_9EURO</name>
<dbReference type="CDD" id="cd12148">
    <property type="entry name" value="fungal_TF_MHR"/>
    <property type="match status" value="1"/>
</dbReference>
<dbReference type="STRING" id="86049.A0A1C1CT40"/>
<dbReference type="GO" id="GO:0000981">
    <property type="term" value="F:DNA-binding transcription factor activity, RNA polymerase II-specific"/>
    <property type="evidence" value="ECO:0007669"/>
    <property type="project" value="InterPro"/>
</dbReference>
<evidence type="ECO:0000256" key="4">
    <source>
        <dbReference type="SAM" id="MobiDB-lite"/>
    </source>
</evidence>
<evidence type="ECO:0000256" key="3">
    <source>
        <dbReference type="ARBA" id="ARBA00023242"/>
    </source>
</evidence>
<keyword evidence="2" id="KW-0238">DNA-binding</keyword>
<dbReference type="VEuPathDB" id="FungiDB:CLCR_08064"/>
<evidence type="ECO:0000313" key="7">
    <source>
        <dbReference type="Proteomes" id="UP000094526"/>
    </source>
</evidence>
<proteinExistence type="predicted"/>
<evidence type="ECO:0000256" key="1">
    <source>
        <dbReference type="ARBA" id="ARBA00004123"/>
    </source>
</evidence>
<feature type="compositionally biased region" description="Polar residues" evidence="4">
    <location>
        <begin position="611"/>
        <end position="626"/>
    </location>
</feature>
<evidence type="ECO:0000259" key="5">
    <source>
        <dbReference type="Pfam" id="PF04082"/>
    </source>
</evidence>
<dbReference type="PANTHER" id="PTHR31001:SF87">
    <property type="entry name" value="COL-21"/>
    <property type="match status" value="1"/>
</dbReference>
<dbReference type="Proteomes" id="UP000094526">
    <property type="component" value="Unassembled WGS sequence"/>
</dbReference>
<dbReference type="PANTHER" id="PTHR31001">
    <property type="entry name" value="UNCHARACTERIZED TRANSCRIPTIONAL REGULATORY PROTEIN"/>
    <property type="match status" value="1"/>
</dbReference>
<gene>
    <name evidence="6" type="ORF">CLCR_08064</name>
</gene>
<dbReference type="GO" id="GO:0003677">
    <property type="term" value="F:DNA binding"/>
    <property type="evidence" value="ECO:0007669"/>
    <property type="project" value="UniProtKB-KW"/>
</dbReference>
<reference evidence="7" key="1">
    <citation type="submission" date="2015-07" db="EMBL/GenBank/DDBJ databases">
        <authorList>
            <person name="Teixeira M.M."/>
            <person name="Souza R.C."/>
            <person name="Almeida L.G."/>
            <person name="Vicente V.A."/>
            <person name="de Hoog S."/>
            <person name="Bocca A.L."/>
            <person name="de Almeida S.R."/>
            <person name="Vasconcelos A.T."/>
            <person name="Felipe M.S."/>
        </authorList>
    </citation>
    <scope>NUCLEOTIDE SEQUENCE [LARGE SCALE GENOMIC DNA]</scope>
    <source>
        <strain evidence="7">KSF</strain>
    </source>
</reference>
<dbReference type="InterPro" id="IPR036864">
    <property type="entry name" value="Zn2-C6_fun-type_DNA-bd_sf"/>
</dbReference>
<dbReference type="InterPro" id="IPR050613">
    <property type="entry name" value="Sec_Metabolite_Reg"/>
</dbReference>
<dbReference type="Pfam" id="PF04082">
    <property type="entry name" value="Fungal_trans"/>
    <property type="match status" value="1"/>
</dbReference>
<dbReference type="GO" id="GO:0008270">
    <property type="term" value="F:zinc ion binding"/>
    <property type="evidence" value="ECO:0007669"/>
    <property type="project" value="InterPro"/>
</dbReference>
<keyword evidence="7" id="KW-1185">Reference proteome</keyword>
<evidence type="ECO:0000256" key="2">
    <source>
        <dbReference type="ARBA" id="ARBA00023125"/>
    </source>
</evidence>
<sequence length="747" mass="84191">MESRPYSAAASGEQMRKKRMRITFSCTNCRHSKQKVSSPLSLIAYIGSDANKCNRESPCMTCVLRGKQDSCTYGDAISGVKRSHLSAKGPNTNGFSKQPEVEAHEYSPTNGGESRSPDLAAYGYSSVNVHNSLGILQKLENLEVGGTRKSPPRKQRKITLCRPALDIYRAVLKQLPCPSCVRHLVAVFFNEVNWQYTILDRNYFIPKLEEYYQHYPLQPPSPPADTTVSSEKLIFSALIFQVLAYALQFIPARYSENLHPPCLKDIDEDGDGVSEDATMRLLSLLPKDVINLDYIAAQILRTAWLKNRGLIAEAWLVVAQAAINAQEMGLHRDDGKLYASDAESAIEELWEVVLRRRLMLNLYLWDSQMGMVLGKPLNFKPNDYTIIVPTDCEIPRNRTSMAPFQRAESDKPNTFTVRLLEYHIHKYLPQVRELEAQGPYPRDYGKVERLHQIALDYIASIPPIYRFENADRSYDVECPHLASQREFLCATVWLFVLMLHRTYIFSIAKSRTEILKAGIEMLNAQQRFFLTLEPHHYRMFTLAYLTVEPCVSMLAVLIAFPCENADLVAEAFRCIKESLSRVNTIRRTNRVAGQGADVIHNLLLRAEKNRPSPSLGSKPSTSPSEGRSSEVLMTPSSHGAGPFYPMAEQPLMFANNTTFAEMADWNMQFQQTSSMAPAPVSSGYTFNDTPFRPVADLTYNDVALAMSEEGFSAESGSERMSTEMPQQFRGEFGEGSFWSFVNRGSGE</sequence>
<dbReference type="OrthoDB" id="5344325at2759"/>
<dbReference type="eggNOG" id="ENOG502QQCV">
    <property type="taxonomic scope" value="Eukaryota"/>
</dbReference>
<evidence type="ECO:0000313" key="6">
    <source>
        <dbReference type="EMBL" id="OCT51656.1"/>
    </source>
</evidence>
<dbReference type="GO" id="GO:0005634">
    <property type="term" value="C:nucleus"/>
    <property type="evidence" value="ECO:0007669"/>
    <property type="project" value="UniProtKB-SubCell"/>
</dbReference>
<feature type="domain" description="Xylanolytic transcriptional activator regulatory" evidence="5">
    <location>
        <begin position="187"/>
        <end position="393"/>
    </location>
</feature>
<comment type="subcellular location">
    <subcellularLocation>
        <location evidence="1">Nucleus</location>
    </subcellularLocation>
</comment>
<dbReference type="InterPro" id="IPR007219">
    <property type="entry name" value="XnlR_reg_dom"/>
</dbReference>
<dbReference type="AlphaFoldDB" id="A0A1C1CT40"/>
<keyword evidence="3" id="KW-0539">Nucleus</keyword>
<protein>
    <recommendedName>
        <fullName evidence="5">Xylanolytic transcriptional activator regulatory domain-containing protein</fullName>
    </recommendedName>
</protein>
<feature type="region of interest" description="Disordered" evidence="4">
    <location>
        <begin position="609"/>
        <end position="635"/>
    </location>
</feature>
<feature type="region of interest" description="Disordered" evidence="4">
    <location>
        <begin position="83"/>
        <end position="114"/>
    </location>
</feature>
<dbReference type="EMBL" id="LGRB01000009">
    <property type="protein sequence ID" value="OCT51656.1"/>
    <property type="molecule type" value="Genomic_DNA"/>
</dbReference>